<protein>
    <submittedName>
        <fullName evidence="1">Uncharacterized protein</fullName>
    </submittedName>
</protein>
<accession>A0A182VSX2</accession>
<dbReference type="Proteomes" id="UP000075920">
    <property type="component" value="Unassembled WGS sequence"/>
</dbReference>
<name>A0A182VSX2_9DIPT</name>
<evidence type="ECO:0000313" key="1">
    <source>
        <dbReference type="EnsemblMetazoa" id="AMIN001162-PA"/>
    </source>
</evidence>
<sequence>MPLAVQPRSTKLNMLYCTQLAGAHSGSDSHLLAKLTSFSNASDRSSFTISSSQKWPYRKLMRSSDLIISMNSSSCKTRGSLTLFWYDH</sequence>
<proteinExistence type="predicted"/>
<keyword evidence="2" id="KW-1185">Reference proteome</keyword>
<organism evidence="1 2">
    <name type="scientific">Anopheles minimus</name>
    <dbReference type="NCBI Taxonomy" id="112268"/>
    <lineage>
        <taxon>Eukaryota</taxon>
        <taxon>Metazoa</taxon>
        <taxon>Ecdysozoa</taxon>
        <taxon>Arthropoda</taxon>
        <taxon>Hexapoda</taxon>
        <taxon>Insecta</taxon>
        <taxon>Pterygota</taxon>
        <taxon>Neoptera</taxon>
        <taxon>Endopterygota</taxon>
        <taxon>Diptera</taxon>
        <taxon>Nematocera</taxon>
        <taxon>Culicoidea</taxon>
        <taxon>Culicidae</taxon>
        <taxon>Anophelinae</taxon>
        <taxon>Anopheles</taxon>
    </lineage>
</organism>
<dbReference type="VEuPathDB" id="VectorBase:AMIN001162"/>
<reference evidence="2" key="1">
    <citation type="submission" date="2013-03" db="EMBL/GenBank/DDBJ databases">
        <title>The Genome Sequence of Anopheles minimus MINIMUS1.</title>
        <authorList>
            <consortium name="The Broad Institute Genomics Platform"/>
            <person name="Neafsey D.E."/>
            <person name="Walton C."/>
            <person name="Walker B."/>
            <person name="Young S.K."/>
            <person name="Zeng Q."/>
            <person name="Gargeya S."/>
            <person name="Fitzgerald M."/>
            <person name="Haas B."/>
            <person name="Abouelleil A."/>
            <person name="Allen A.W."/>
            <person name="Alvarado L."/>
            <person name="Arachchi H.M."/>
            <person name="Berlin A.M."/>
            <person name="Chapman S.B."/>
            <person name="Gainer-Dewar J."/>
            <person name="Goldberg J."/>
            <person name="Griggs A."/>
            <person name="Gujja S."/>
            <person name="Hansen M."/>
            <person name="Howarth C."/>
            <person name="Imamovic A."/>
            <person name="Ireland A."/>
            <person name="Larimer J."/>
            <person name="McCowan C."/>
            <person name="Murphy C."/>
            <person name="Pearson M."/>
            <person name="Poon T.W."/>
            <person name="Priest M."/>
            <person name="Roberts A."/>
            <person name="Saif S."/>
            <person name="Shea T."/>
            <person name="Sisk P."/>
            <person name="Sykes S."/>
            <person name="Wortman J."/>
            <person name="Nusbaum C."/>
            <person name="Birren B."/>
        </authorList>
    </citation>
    <scope>NUCLEOTIDE SEQUENCE [LARGE SCALE GENOMIC DNA]</scope>
    <source>
        <strain evidence="2">MINIMUS1</strain>
    </source>
</reference>
<evidence type="ECO:0000313" key="2">
    <source>
        <dbReference type="Proteomes" id="UP000075920"/>
    </source>
</evidence>
<reference evidence="1" key="2">
    <citation type="submission" date="2020-05" db="UniProtKB">
        <authorList>
            <consortium name="EnsemblMetazoa"/>
        </authorList>
    </citation>
    <scope>IDENTIFICATION</scope>
    <source>
        <strain evidence="1">MINIMUS1</strain>
    </source>
</reference>
<dbReference type="AlphaFoldDB" id="A0A182VSX2"/>
<dbReference type="EnsemblMetazoa" id="AMIN001162-RA">
    <property type="protein sequence ID" value="AMIN001162-PA"/>
    <property type="gene ID" value="AMIN001162"/>
</dbReference>